<dbReference type="SMART" id="SM00389">
    <property type="entry name" value="HOX"/>
    <property type="match status" value="1"/>
</dbReference>
<dbReference type="PROSITE" id="PS50071">
    <property type="entry name" value="HOMEOBOX_2"/>
    <property type="match status" value="1"/>
</dbReference>
<dbReference type="GO" id="GO:0006355">
    <property type="term" value="P:regulation of DNA-templated transcription"/>
    <property type="evidence" value="ECO:0007669"/>
    <property type="project" value="InterPro"/>
</dbReference>
<feature type="region of interest" description="Disordered" evidence="7">
    <location>
        <begin position="1"/>
        <end position="40"/>
    </location>
</feature>
<dbReference type="Pfam" id="PF16493">
    <property type="entry name" value="Meis_PKNOX_N"/>
    <property type="match status" value="1"/>
</dbReference>
<gene>
    <name evidence="8" type="ORF">CTOB1V02_LOCUS3055</name>
</gene>
<organism evidence="8">
    <name type="scientific">Cyprideis torosa</name>
    <dbReference type="NCBI Taxonomy" id="163714"/>
    <lineage>
        <taxon>Eukaryota</taxon>
        <taxon>Metazoa</taxon>
        <taxon>Ecdysozoa</taxon>
        <taxon>Arthropoda</taxon>
        <taxon>Crustacea</taxon>
        <taxon>Oligostraca</taxon>
        <taxon>Ostracoda</taxon>
        <taxon>Podocopa</taxon>
        <taxon>Podocopida</taxon>
        <taxon>Cytherocopina</taxon>
        <taxon>Cytheroidea</taxon>
        <taxon>Cytherideidae</taxon>
        <taxon>Cyprideis</taxon>
    </lineage>
</organism>
<keyword evidence="5 6" id="KW-0539">Nucleus</keyword>
<evidence type="ECO:0000256" key="7">
    <source>
        <dbReference type="SAM" id="MobiDB-lite"/>
    </source>
</evidence>
<evidence type="ECO:0000256" key="2">
    <source>
        <dbReference type="ARBA" id="ARBA00009661"/>
    </source>
</evidence>
<sequence>MVSPGFGDTSLHEEPVVLATEASEPSLSNPPSSSRSVEDRKFDAEKQSVYRHPLFPLLALLFEKCEHATQSNEFCTTDQFNRELHAFIQLQKEKSKPFFSDEPEIDSLMVKAIQVLRIHLLELEKVQELCKDFCTRYIACLKGKLHSENLLKTDGYESADSDETGEFSISRQRGGDADFTPPPQSQPIPSYALVLGPAGGSFPPGTDLSALLKRGTPLSQIGTNIMHQDLIRGIDDDDESDSGNSGRKRSKRGVLPKPATAIMKAWLFQHITHPYPTEDEKRQLASQTGLTLLQVNNWFINARRRILQPMLDASDENIKQSLQNWSPDNSHENGDGSSYGSDSNDGRPENNGLSAVSDSVA</sequence>
<evidence type="ECO:0000313" key="8">
    <source>
        <dbReference type="EMBL" id="CAD7225108.1"/>
    </source>
</evidence>
<reference evidence="8" key="1">
    <citation type="submission" date="2020-11" db="EMBL/GenBank/DDBJ databases">
        <authorList>
            <person name="Tran Van P."/>
        </authorList>
    </citation>
    <scope>NUCLEOTIDE SEQUENCE</scope>
</reference>
<dbReference type="InterPro" id="IPR001356">
    <property type="entry name" value="HD"/>
</dbReference>
<name>A0A7R8W9K1_9CRUS</name>
<feature type="region of interest" description="Disordered" evidence="7">
    <location>
        <begin position="233"/>
        <end position="255"/>
    </location>
</feature>
<evidence type="ECO:0000256" key="1">
    <source>
        <dbReference type="ARBA" id="ARBA00004123"/>
    </source>
</evidence>
<feature type="DNA-binding region" description="Homeobox" evidence="6">
    <location>
        <begin position="248"/>
        <end position="310"/>
    </location>
</feature>
<protein>
    <submittedName>
        <fullName evidence="8">Uncharacterized protein</fullName>
    </submittedName>
</protein>
<dbReference type="InterPro" id="IPR032453">
    <property type="entry name" value="PKNOX/Meis_N"/>
</dbReference>
<evidence type="ECO:0000256" key="3">
    <source>
        <dbReference type="ARBA" id="ARBA00023125"/>
    </source>
</evidence>
<dbReference type="InterPro" id="IPR050224">
    <property type="entry name" value="TALE_homeobox"/>
</dbReference>
<evidence type="ECO:0000256" key="6">
    <source>
        <dbReference type="PROSITE-ProRule" id="PRU00108"/>
    </source>
</evidence>
<dbReference type="GO" id="GO:0005634">
    <property type="term" value="C:nucleus"/>
    <property type="evidence" value="ECO:0007669"/>
    <property type="project" value="UniProtKB-SubCell"/>
</dbReference>
<dbReference type="GO" id="GO:0000987">
    <property type="term" value="F:cis-regulatory region sequence-specific DNA binding"/>
    <property type="evidence" value="ECO:0007669"/>
    <property type="project" value="UniProtKB-ARBA"/>
</dbReference>
<proteinExistence type="inferred from homology"/>
<dbReference type="GO" id="GO:0048663">
    <property type="term" value="P:neuron fate commitment"/>
    <property type="evidence" value="ECO:0007669"/>
    <property type="project" value="UniProtKB-ARBA"/>
</dbReference>
<dbReference type="InterPro" id="IPR009057">
    <property type="entry name" value="Homeodomain-like_sf"/>
</dbReference>
<comment type="similarity">
    <text evidence="2">Belongs to the TALE/MEIS homeobox family.</text>
</comment>
<dbReference type="CDD" id="cd00086">
    <property type="entry name" value="homeodomain"/>
    <property type="match status" value="1"/>
</dbReference>
<dbReference type="EMBL" id="OB660503">
    <property type="protein sequence ID" value="CAD7225108.1"/>
    <property type="molecule type" value="Genomic_DNA"/>
</dbReference>
<dbReference type="InterPro" id="IPR008422">
    <property type="entry name" value="KN_HD"/>
</dbReference>
<dbReference type="SUPFAM" id="SSF46689">
    <property type="entry name" value="Homeodomain-like"/>
    <property type="match status" value="1"/>
</dbReference>
<dbReference type="OrthoDB" id="10056939at2759"/>
<dbReference type="Pfam" id="PF05920">
    <property type="entry name" value="Homeobox_KN"/>
    <property type="match status" value="1"/>
</dbReference>
<feature type="compositionally biased region" description="Polar residues" evidence="7">
    <location>
        <begin position="351"/>
        <end position="361"/>
    </location>
</feature>
<keyword evidence="4 6" id="KW-0371">Homeobox</keyword>
<keyword evidence="3 6" id="KW-0238">DNA-binding</keyword>
<feature type="region of interest" description="Disordered" evidence="7">
    <location>
        <begin position="321"/>
        <end position="361"/>
    </location>
</feature>
<comment type="subcellular location">
    <subcellularLocation>
        <location evidence="1 6">Nucleus</location>
    </subcellularLocation>
</comment>
<dbReference type="Gene3D" id="1.10.10.60">
    <property type="entry name" value="Homeodomain-like"/>
    <property type="match status" value="1"/>
</dbReference>
<feature type="region of interest" description="Disordered" evidence="7">
    <location>
        <begin position="155"/>
        <end position="196"/>
    </location>
</feature>
<accession>A0A7R8W9K1</accession>
<evidence type="ECO:0000256" key="4">
    <source>
        <dbReference type="ARBA" id="ARBA00023155"/>
    </source>
</evidence>
<dbReference type="FunFam" id="1.10.10.60:FF:000004">
    <property type="entry name" value="Meis2 homeobox isoform 2c"/>
    <property type="match status" value="1"/>
</dbReference>
<dbReference type="AlphaFoldDB" id="A0A7R8W9K1"/>
<feature type="compositionally biased region" description="Low complexity" evidence="7">
    <location>
        <begin position="23"/>
        <end position="35"/>
    </location>
</feature>
<dbReference type="GO" id="GO:0001654">
    <property type="term" value="P:eye development"/>
    <property type="evidence" value="ECO:0007669"/>
    <property type="project" value="UniProtKB-ARBA"/>
</dbReference>
<dbReference type="PANTHER" id="PTHR11850">
    <property type="entry name" value="HOMEOBOX PROTEIN TRANSCRIPTION FACTORS"/>
    <property type="match status" value="1"/>
</dbReference>
<dbReference type="GO" id="GO:0048646">
    <property type="term" value="P:anatomical structure formation involved in morphogenesis"/>
    <property type="evidence" value="ECO:0007669"/>
    <property type="project" value="UniProtKB-ARBA"/>
</dbReference>
<evidence type="ECO:0000256" key="5">
    <source>
        <dbReference type="ARBA" id="ARBA00023242"/>
    </source>
</evidence>